<dbReference type="AlphaFoldDB" id="A0A9W9SIX5"/>
<dbReference type="GeneID" id="81375275"/>
<accession>A0A9W9SIX5</accession>
<dbReference type="OrthoDB" id="5134445at2759"/>
<reference evidence="1" key="2">
    <citation type="journal article" date="2023" name="IMA Fungus">
        <title>Comparative genomic study of the Penicillium genus elucidates a diverse pangenome and 15 lateral gene transfer events.</title>
        <authorList>
            <person name="Petersen C."/>
            <person name="Sorensen T."/>
            <person name="Nielsen M.R."/>
            <person name="Sondergaard T.E."/>
            <person name="Sorensen J.L."/>
            <person name="Fitzpatrick D.A."/>
            <person name="Frisvad J.C."/>
            <person name="Nielsen K.L."/>
        </authorList>
    </citation>
    <scope>NUCLEOTIDE SEQUENCE</scope>
    <source>
        <strain evidence="1">IBT 29677</strain>
    </source>
</reference>
<dbReference type="Proteomes" id="UP001147747">
    <property type="component" value="Unassembled WGS sequence"/>
</dbReference>
<evidence type="ECO:0000313" key="1">
    <source>
        <dbReference type="EMBL" id="KAJ5378539.1"/>
    </source>
</evidence>
<sequence>MIDFALCSFRKDYADDTDWSEWKAMQDEEGAIGLIMQDRLEGGFIYSRSNRYKKPAHYYE</sequence>
<name>A0A9W9SIX5_9EURO</name>
<keyword evidence="2" id="KW-1185">Reference proteome</keyword>
<reference evidence="1" key="1">
    <citation type="submission" date="2022-12" db="EMBL/GenBank/DDBJ databases">
        <authorList>
            <person name="Petersen C."/>
        </authorList>
    </citation>
    <scope>NUCLEOTIDE SEQUENCE</scope>
    <source>
        <strain evidence="1">IBT 29677</strain>
    </source>
</reference>
<protein>
    <submittedName>
        <fullName evidence="1">Uncharacterized protein</fullName>
    </submittedName>
</protein>
<proteinExistence type="predicted"/>
<dbReference type="RefSeq" id="XP_056482325.1">
    <property type="nucleotide sequence ID" value="XM_056636295.1"/>
</dbReference>
<organism evidence="1 2">
    <name type="scientific">Penicillium cosmopolitanum</name>
    <dbReference type="NCBI Taxonomy" id="1131564"/>
    <lineage>
        <taxon>Eukaryota</taxon>
        <taxon>Fungi</taxon>
        <taxon>Dikarya</taxon>
        <taxon>Ascomycota</taxon>
        <taxon>Pezizomycotina</taxon>
        <taxon>Eurotiomycetes</taxon>
        <taxon>Eurotiomycetidae</taxon>
        <taxon>Eurotiales</taxon>
        <taxon>Aspergillaceae</taxon>
        <taxon>Penicillium</taxon>
    </lineage>
</organism>
<dbReference type="EMBL" id="JAPZBU010000011">
    <property type="protein sequence ID" value="KAJ5378539.1"/>
    <property type="molecule type" value="Genomic_DNA"/>
</dbReference>
<comment type="caution">
    <text evidence="1">The sequence shown here is derived from an EMBL/GenBank/DDBJ whole genome shotgun (WGS) entry which is preliminary data.</text>
</comment>
<evidence type="ECO:0000313" key="2">
    <source>
        <dbReference type="Proteomes" id="UP001147747"/>
    </source>
</evidence>
<gene>
    <name evidence="1" type="ORF">N7509_011658</name>
</gene>